<evidence type="ECO:0000259" key="2">
    <source>
        <dbReference type="SMART" id="SM00128"/>
    </source>
</evidence>
<sequence length="408" mass="46283">MSDILNVFVSSLNCGKLALNDPPTIQHIISKCDHSMDYDYFIFGFQEIISLGEMGNPQLIGSKLSKLSNLLIEQLTLKYTIDHNNPIGFELIATNHLGAIGLIIIAPKSSTGEDNTSIIKLNVRCGYFSSGLKGGSYVRLVTNSTKNKSFSTPIALNIIVAHLTANEGYYVKRTQDIEKIMDELSAKKLNGYEFYKYEPTIFFGDLNFRCTATVTDTKYSPDKIESVLNNEEELTLYLNGTNPFNFHELHIGFPPTYKYVLGSFDEYKSQKRIPSWCDRILINDSIYFNLIMEKSSYQSVSRNTNFLMKTDHQCVVSTLSFEFSDDTSQPSTSGTTISENEQNLLSPSNSLRHIKNSKIDDVNDAQDVYGDTLDYFIGYGCWLHEEHTYILYFIIFLIVSYVGYSFLF</sequence>
<dbReference type="EMBL" id="UFAJ01000152">
    <property type="protein sequence ID" value="SSD59500.1"/>
    <property type="molecule type" value="Genomic_DNA"/>
</dbReference>
<evidence type="ECO:0000256" key="1">
    <source>
        <dbReference type="SAM" id="Phobius"/>
    </source>
</evidence>
<protein>
    <recommendedName>
        <fullName evidence="2">Inositol polyphosphate-related phosphatase domain-containing protein</fullName>
    </recommendedName>
</protein>
<name>A0A376B5V7_9ASCO</name>
<dbReference type="Proteomes" id="UP000262825">
    <property type="component" value="Unassembled WGS sequence"/>
</dbReference>
<gene>
    <name evidence="3" type="ORF">SCODWIG_01261</name>
</gene>
<dbReference type="SMART" id="SM00128">
    <property type="entry name" value="IPPc"/>
    <property type="match status" value="1"/>
</dbReference>
<reference evidence="4" key="1">
    <citation type="submission" date="2018-06" db="EMBL/GenBank/DDBJ databases">
        <authorList>
            <person name="Guldener U."/>
        </authorList>
    </citation>
    <scope>NUCLEOTIDE SEQUENCE [LARGE SCALE GENOMIC DNA]</scope>
    <source>
        <strain evidence="4">UTAD17</strain>
    </source>
</reference>
<keyword evidence="1" id="KW-1133">Transmembrane helix</keyword>
<proteinExistence type="predicted"/>
<dbReference type="PANTHER" id="PTHR11200:SF275">
    <property type="entry name" value="LD06095P"/>
    <property type="match status" value="1"/>
</dbReference>
<dbReference type="Gene3D" id="3.60.10.10">
    <property type="entry name" value="Endonuclease/exonuclease/phosphatase"/>
    <property type="match status" value="1"/>
</dbReference>
<dbReference type="InterPro" id="IPR036691">
    <property type="entry name" value="Endo/exonu/phosph_ase_sf"/>
</dbReference>
<dbReference type="AlphaFoldDB" id="A0A376B5V7"/>
<dbReference type="InterPro" id="IPR000300">
    <property type="entry name" value="IPPc"/>
</dbReference>
<evidence type="ECO:0000313" key="4">
    <source>
        <dbReference type="Proteomes" id="UP000262825"/>
    </source>
</evidence>
<feature type="transmembrane region" description="Helical" evidence="1">
    <location>
        <begin position="389"/>
        <end position="407"/>
    </location>
</feature>
<dbReference type="VEuPathDB" id="FungiDB:SCODWIG_01261"/>
<accession>A0A376B5V7</accession>
<dbReference type="PANTHER" id="PTHR11200">
    <property type="entry name" value="INOSITOL 5-PHOSPHATASE"/>
    <property type="match status" value="1"/>
</dbReference>
<keyword evidence="1" id="KW-0472">Membrane</keyword>
<dbReference type="SUPFAM" id="SSF56219">
    <property type="entry name" value="DNase I-like"/>
    <property type="match status" value="1"/>
</dbReference>
<keyword evidence="4" id="KW-1185">Reference proteome</keyword>
<feature type="domain" description="Inositol polyphosphate-related phosphatase" evidence="2">
    <location>
        <begin position="3"/>
        <end position="327"/>
    </location>
</feature>
<dbReference type="GO" id="GO:0004439">
    <property type="term" value="F:phosphatidylinositol-4,5-bisphosphate 5-phosphatase activity"/>
    <property type="evidence" value="ECO:0007669"/>
    <property type="project" value="TreeGrafter"/>
</dbReference>
<organism evidence="3 4">
    <name type="scientific">Saccharomycodes ludwigii</name>
    <dbReference type="NCBI Taxonomy" id="36035"/>
    <lineage>
        <taxon>Eukaryota</taxon>
        <taxon>Fungi</taxon>
        <taxon>Dikarya</taxon>
        <taxon>Ascomycota</taxon>
        <taxon>Saccharomycotina</taxon>
        <taxon>Saccharomycetes</taxon>
        <taxon>Saccharomycodales</taxon>
        <taxon>Saccharomycodaceae</taxon>
        <taxon>Saccharomycodes</taxon>
    </lineage>
</organism>
<evidence type="ECO:0000313" key="3">
    <source>
        <dbReference type="EMBL" id="SSD59500.1"/>
    </source>
</evidence>
<keyword evidence="1" id="KW-0812">Transmembrane</keyword>
<dbReference type="GO" id="GO:0046856">
    <property type="term" value="P:phosphatidylinositol dephosphorylation"/>
    <property type="evidence" value="ECO:0007669"/>
    <property type="project" value="InterPro"/>
</dbReference>
<dbReference type="Pfam" id="PF22669">
    <property type="entry name" value="Exo_endo_phos2"/>
    <property type="match status" value="1"/>
</dbReference>
<dbReference type="InterPro" id="IPR046985">
    <property type="entry name" value="IP5"/>
</dbReference>